<dbReference type="InterPro" id="IPR023631">
    <property type="entry name" value="Amidase_dom"/>
</dbReference>
<dbReference type="InterPro" id="IPR036928">
    <property type="entry name" value="AS_sf"/>
</dbReference>
<comment type="caution">
    <text evidence="2">The sequence shown here is derived from an EMBL/GenBank/DDBJ whole genome shotgun (WGS) entry which is preliminary data.</text>
</comment>
<dbReference type="Gene3D" id="3.90.1300.10">
    <property type="entry name" value="Amidase signature (AS) domain"/>
    <property type="match status" value="1"/>
</dbReference>
<dbReference type="PANTHER" id="PTHR11895">
    <property type="entry name" value="TRANSAMIDASE"/>
    <property type="match status" value="1"/>
</dbReference>
<dbReference type="Pfam" id="PF01425">
    <property type="entry name" value="Amidase"/>
    <property type="match status" value="1"/>
</dbReference>
<dbReference type="PROSITE" id="PS00571">
    <property type="entry name" value="AMIDASES"/>
    <property type="match status" value="1"/>
</dbReference>
<feature type="domain" description="Amidase" evidence="1">
    <location>
        <begin position="25"/>
        <end position="454"/>
    </location>
</feature>
<dbReference type="NCBIfam" id="NF005686">
    <property type="entry name" value="PRK07486.1"/>
    <property type="match status" value="1"/>
</dbReference>
<name>A0A963YWY4_9PROT</name>
<protein>
    <submittedName>
        <fullName evidence="2">Amidase</fullName>
    </submittedName>
</protein>
<dbReference type="EMBL" id="JAESVA010000001">
    <property type="protein sequence ID" value="MCB8878722.1"/>
    <property type="molecule type" value="Genomic_DNA"/>
</dbReference>
<evidence type="ECO:0000313" key="2">
    <source>
        <dbReference type="EMBL" id="MCB8878722.1"/>
    </source>
</evidence>
<evidence type="ECO:0000259" key="1">
    <source>
        <dbReference type="Pfam" id="PF01425"/>
    </source>
</evidence>
<dbReference type="PANTHER" id="PTHR11895:SF76">
    <property type="entry name" value="INDOLEACETAMIDE HYDROLASE"/>
    <property type="match status" value="1"/>
</dbReference>
<accession>A0A963YWY4</accession>
<dbReference type="Proteomes" id="UP000721844">
    <property type="component" value="Unassembled WGS sequence"/>
</dbReference>
<dbReference type="SUPFAM" id="SSF75304">
    <property type="entry name" value="Amidase signature (AS) enzymes"/>
    <property type="match status" value="1"/>
</dbReference>
<keyword evidence="3" id="KW-1185">Reference proteome</keyword>
<sequence length="473" mass="50956">MDPTSLSATALAREIATGQRSAVSVMTAFLDRVDVVNPRVNAIVSRVDRPTLMAEAREQDEILRQHGPIGPLHGLPMAVKDLEDVVGLPTTQGSPLFRDHIATSDSPMVARLRQAGAIFIGKTNVPEFGFGSHTYNPVFGTTLNAYDHSRSAGGSSGGAAVALATRMVPLADGSDHAGSLRNPAGFNNIYGFRPSFGRIPDDNADLFAASLGVTGPMARSVEDLALLFSVQAGPDPRMPLSIQQTGASVSQPLDLPVTGRRIGWLGDLDGYLPMEPGILPLCEQGLGVLEDLGCVVEPLSIGFPMEELWEAWTLLRSWKVAANLGDTYQDPKRRGLLKPAAQWEVANGLNVSGTAVSRALAVRSRWFLHMLSLFDSYDHLVLPTAQVFPFAADLDWPKEIAGRAMDTYHRWMEVVILATNAQLPSLSVPVGFNEAGLPMGMQIIGRHQDELSCLQLGHAYDVATHWPALHPPV</sequence>
<evidence type="ECO:0000313" key="3">
    <source>
        <dbReference type="Proteomes" id="UP000721844"/>
    </source>
</evidence>
<dbReference type="GO" id="GO:0003824">
    <property type="term" value="F:catalytic activity"/>
    <property type="evidence" value="ECO:0007669"/>
    <property type="project" value="InterPro"/>
</dbReference>
<dbReference type="AlphaFoldDB" id="A0A963YWY4"/>
<gene>
    <name evidence="2" type="ORF">ACELLULO517_00640</name>
</gene>
<organism evidence="2 3">
    <name type="scientific">Acidisoma cellulosilyticum</name>
    <dbReference type="NCBI Taxonomy" id="2802395"/>
    <lineage>
        <taxon>Bacteria</taxon>
        <taxon>Pseudomonadati</taxon>
        <taxon>Pseudomonadota</taxon>
        <taxon>Alphaproteobacteria</taxon>
        <taxon>Acetobacterales</taxon>
        <taxon>Acidocellaceae</taxon>
        <taxon>Acidisoma</taxon>
    </lineage>
</organism>
<reference evidence="2 3" key="1">
    <citation type="journal article" date="2021" name="Microorganisms">
        <title>Acidisoma silvae sp. nov. and Acidisomacellulosilytica sp. nov., Two Acidophilic Bacteria Isolated from Decaying Wood, Hydrolyzing Cellulose and Producing Poly-3-hydroxybutyrate.</title>
        <authorList>
            <person name="Mieszkin S."/>
            <person name="Pouder E."/>
            <person name="Uroz S."/>
            <person name="Simon-Colin C."/>
            <person name="Alain K."/>
        </authorList>
    </citation>
    <scope>NUCLEOTIDE SEQUENCE [LARGE SCALE GENOMIC DNA]</scope>
    <source>
        <strain evidence="2 3">HW T5.17</strain>
    </source>
</reference>
<proteinExistence type="predicted"/>
<dbReference type="InterPro" id="IPR020556">
    <property type="entry name" value="Amidase_CS"/>
</dbReference>
<dbReference type="InterPro" id="IPR000120">
    <property type="entry name" value="Amidase"/>
</dbReference>